<proteinExistence type="inferred from homology"/>
<dbReference type="PANTHER" id="PTHR43588">
    <property type="entry name" value="COBALT-PRECORRIN-8 METHYLMUTASE"/>
    <property type="match status" value="1"/>
</dbReference>
<dbReference type="SUPFAM" id="SSF63965">
    <property type="entry name" value="Precorrin-8X methylmutase CbiC/CobH"/>
    <property type="match status" value="1"/>
</dbReference>
<evidence type="ECO:0000313" key="7">
    <source>
        <dbReference type="Proteomes" id="UP000679213"/>
    </source>
</evidence>
<comment type="similarity">
    <text evidence="2">Belongs to the CobH/CbiC family.</text>
</comment>
<dbReference type="EMBL" id="LR792632">
    <property type="protein sequence ID" value="CAB3289617.1"/>
    <property type="molecule type" value="Genomic_DNA"/>
</dbReference>
<dbReference type="EC" id="5.4.99.60" evidence="6"/>
<dbReference type="Proteomes" id="UP000679213">
    <property type="component" value="Chromosome I"/>
</dbReference>
<evidence type="ECO:0000259" key="5">
    <source>
        <dbReference type="Pfam" id="PF02570"/>
    </source>
</evidence>
<keyword evidence="3" id="KW-0169">Cobalamin biosynthesis</keyword>
<dbReference type="AlphaFoldDB" id="A0A8D6PW04"/>
<organism evidence="6 7">
    <name type="scientific">Methanocaldococcus lauensis</name>
    <dbReference type="NCBI Taxonomy" id="2546128"/>
    <lineage>
        <taxon>Archaea</taxon>
        <taxon>Methanobacteriati</taxon>
        <taxon>Methanobacteriota</taxon>
        <taxon>Methanomada group</taxon>
        <taxon>Methanococci</taxon>
        <taxon>Methanococcales</taxon>
        <taxon>Methanocaldococcaceae</taxon>
        <taxon>Methanocaldococcus</taxon>
    </lineage>
</organism>
<feature type="domain" description="Cobalamin biosynthesis precorrin-8X methylmutase CobH/CbiC" evidence="5">
    <location>
        <begin position="14"/>
        <end position="206"/>
    </location>
</feature>
<dbReference type="KEGG" id="mesg:MLAUSG7_1326"/>
<dbReference type="GO" id="GO:0016993">
    <property type="term" value="F:precorrin-8X methylmutase activity"/>
    <property type="evidence" value="ECO:0007669"/>
    <property type="project" value="InterPro"/>
</dbReference>
<evidence type="ECO:0000256" key="1">
    <source>
        <dbReference type="ARBA" id="ARBA00004953"/>
    </source>
</evidence>
<dbReference type="PANTHER" id="PTHR43588:SF1">
    <property type="entry name" value="COBALT-PRECORRIN-8 METHYLMUTASE"/>
    <property type="match status" value="1"/>
</dbReference>
<evidence type="ECO:0000256" key="4">
    <source>
        <dbReference type="ARBA" id="ARBA00023235"/>
    </source>
</evidence>
<dbReference type="NCBIfam" id="NF004901">
    <property type="entry name" value="PRK06264.1"/>
    <property type="match status" value="1"/>
</dbReference>
<keyword evidence="4 6" id="KW-0413">Isomerase</keyword>
<dbReference type="GO" id="GO:0009236">
    <property type="term" value="P:cobalamin biosynthetic process"/>
    <property type="evidence" value="ECO:0007669"/>
    <property type="project" value="UniProtKB-UniPathway"/>
</dbReference>
<dbReference type="Gene3D" id="3.40.50.10230">
    <property type="entry name" value="Cobalamin biosynthesis CobH/CbiC, precorrin-8X methylmutase"/>
    <property type="match status" value="1"/>
</dbReference>
<sequence length="213" mass="23447">MDFMGAISKDGLNIANKSREIVRKKIKEVLGDKINQFNEKELGIIERVVHATADPEYAKLLVFKNNPIESGIKAIKNKTPIVTDVNMIKVGIRYDNVHCYIDHPKVYDVAKKEGITRAMASMRFAKDLIDGGIVVIGNSPTALFEVIRLIKEENIKPKLVIGVPVGFVQASESKENLRKLDIPNITTIGPKGGTPVAVSIINGIIAYAKDERA</sequence>
<protein>
    <submittedName>
        <fullName evidence="6">Cobalt-precorrin-8 methylmutase</fullName>
        <ecNumber evidence="6">5.4.99.60</ecNumber>
    </submittedName>
</protein>
<comment type="pathway">
    <text evidence="1">Cofactor biosynthesis; adenosylcobalamin biosynthesis.</text>
</comment>
<dbReference type="GO" id="GO:0043778">
    <property type="term" value="F:cobalt-precorrin-8 methylmutase activity"/>
    <property type="evidence" value="ECO:0007669"/>
    <property type="project" value="UniProtKB-EC"/>
</dbReference>
<evidence type="ECO:0000313" key="6">
    <source>
        <dbReference type="EMBL" id="CAB3289617.1"/>
    </source>
</evidence>
<dbReference type="Pfam" id="PF02570">
    <property type="entry name" value="CbiC"/>
    <property type="match status" value="1"/>
</dbReference>
<gene>
    <name evidence="6" type="primary">cbiC</name>
    <name evidence="6" type="ORF">MLAUSG7_1326</name>
</gene>
<name>A0A8D6PW04_9EURY</name>
<dbReference type="InterPro" id="IPR036588">
    <property type="entry name" value="CobH/CbiC_sf"/>
</dbReference>
<accession>A0A8D6PW04</accession>
<evidence type="ECO:0000256" key="3">
    <source>
        <dbReference type="ARBA" id="ARBA00022573"/>
    </source>
</evidence>
<dbReference type="UniPathway" id="UPA00148"/>
<evidence type="ECO:0000256" key="2">
    <source>
        <dbReference type="ARBA" id="ARBA00009774"/>
    </source>
</evidence>
<reference evidence="6 7" key="1">
    <citation type="submission" date="2020-04" db="EMBL/GenBank/DDBJ databases">
        <authorList>
            <consortium name="Genoscope - CEA"/>
            <person name="William W."/>
        </authorList>
    </citation>
    <scope>NUCLEOTIDE SEQUENCE [LARGE SCALE GENOMIC DNA]</scope>
    <source>
        <strain evidence="6 7">SG7</strain>
    </source>
</reference>
<dbReference type="InterPro" id="IPR003722">
    <property type="entry name" value="Cbl_synth_CobH/CbiC"/>
</dbReference>
<keyword evidence="7" id="KW-1185">Reference proteome</keyword>